<dbReference type="EMBL" id="RHHQ01000006">
    <property type="protein sequence ID" value="RNB91274.1"/>
    <property type="molecule type" value="Genomic_DNA"/>
</dbReference>
<evidence type="ECO:0000313" key="1">
    <source>
        <dbReference type="EMBL" id="RNB91274.1"/>
    </source>
</evidence>
<comment type="caution">
    <text evidence="1">The sequence shown here is derived from an EMBL/GenBank/DDBJ whole genome shotgun (WGS) entry which is preliminary data.</text>
</comment>
<name>A0A3M8DTM7_9BACL</name>
<organism evidence="1 2">
    <name type="scientific">Brevibacillus fluminis</name>
    <dbReference type="NCBI Taxonomy" id="511487"/>
    <lineage>
        <taxon>Bacteria</taxon>
        <taxon>Bacillati</taxon>
        <taxon>Bacillota</taxon>
        <taxon>Bacilli</taxon>
        <taxon>Bacillales</taxon>
        <taxon>Paenibacillaceae</taxon>
        <taxon>Brevibacillus</taxon>
    </lineage>
</organism>
<accession>A0A3M8DTM7</accession>
<gene>
    <name evidence="1" type="ORF">EDM56_06750</name>
</gene>
<dbReference type="InterPro" id="IPR014962">
    <property type="entry name" value="YolD"/>
</dbReference>
<sequence>MREKTISKKANLFAASRFVLPEHRELYRQIQEEQRRYVPPELDEEERAELSGRIWDAYQRKQPIRITYVESGIGERHDDGCVAHIDPTARMLKLSGAGGSIRISFDAVLKVEQ</sequence>
<proteinExistence type="predicted"/>
<dbReference type="AlphaFoldDB" id="A0A3M8DTM7"/>
<keyword evidence="2" id="KW-1185">Reference proteome</keyword>
<reference evidence="1 2" key="1">
    <citation type="submission" date="2018-10" db="EMBL/GenBank/DDBJ databases">
        <title>Phylogenomics of Brevibacillus.</title>
        <authorList>
            <person name="Dunlap C."/>
        </authorList>
    </citation>
    <scope>NUCLEOTIDE SEQUENCE [LARGE SCALE GENOMIC DNA]</scope>
    <source>
        <strain evidence="1 2">JCM 15716</strain>
    </source>
</reference>
<dbReference type="RefSeq" id="WP_122917127.1">
    <property type="nucleotide sequence ID" value="NZ_RHHQ01000006.1"/>
</dbReference>
<protein>
    <submittedName>
        <fullName evidence="1">YolD-like family protein</fullName>
    </submittedName>
</protein>
<dbReference type="OrthoDB" id="2376882at2"/>
<evidence type="ECO:0000313" key="2">
    <source>
        <dbReference type="Proteomes" id="UP000271031"/>
    </source>
</evidence>
<dbReference type="Proteomes" id="UP000271031">
    <property type="component" value="Unassembled WGS sequence"/>
</dbReference>
<dbReference type="Pfam" id="PF08863">
    <property type="entry name" value="YolD"/>
    <property type="match status" value="1"/>
</dbReference>